<feature type="region of interest" description="Disordered" evidence="1">
    <location>
        <begin position="1"/>
        <end position="148"/>
    </location>
</feature>
<organism evidence="2 3">
    <name type="scientific">Halomicronema hongdechloris C2206</name>
    <dbReference type="NCBI Taxonomy" id="1641165"/>
    <lineage>
        <taxon>Bacteria</taxon>
        <taxon>Bacillati</taxon>
        <taxon>Cyanobacteriota</taxon>
        <taxon>Cyanophyceae</taxon>
        <taxon>Nodosilineales</taxon>
        <taxon>Nodosilineaceae</taxon>
        <taxon>Halomicronema</taxon>
    </lineage>
</organism>
<dbReference type="EMBL" id="CP021983">
    <property type="protein sequence ID" value="ASC71188.1"/>
    <property type="molecule type" value="Genomic_DNA"/>
</dbReference>
<dbReference type="Proteomes" id="UP000191901">
    <property type="component" value="Chromosome"/>
</dbReference>
<feature type="compositionally biased region" description="Polar residues" evidence="1">
    <location>
        <begin position="126"/>
        <end position="137"/>
    </location>
</feature>
<proteinExistence type="predicted"/>
<dbReference type="AlphaFoldDB" id="A0A1Z3HLL6"/>
<evidence type="ECO:0000313" key="3">
    <source>
        <dbReference type="Proteomes" id="UP000191901"/>
    </source>
</evidence>
<protein>
    <submittedName>
        <fullName evidence="2">Uncharacterized protein</fullName>
    </submittedName>
</protein>
<evidence type="ECO:0000313" key="2">
    <source>
        <dbReference type="EMBL" id="ASC71188.1"/>
    </source>
</evidence>
<reference evidence="2 3" key="1">
    <citation type="journal article" date="2016" name="Biochim. Biophys. Acta">
        <title>Characterization of red-shifted phycobilisomes isolated from the chlorophyll f-containing cyanobacterium Halomicronema hongdechloris.</title>
        <authorList>
            <person name="Li Y."/>
            <person name="Lin Y."/>
            <person name="Garvey C.J."/>
            <person name="Birch D."/>
            <person name="Corkery R.W."/>
            <person name="Loughlin P.C."/>
            <person name="Scheer H."/>
            <person name="Willows R.D."/>
            <person name="Chen M."/>
        </authorList>
    </citation>
    <scope>NUCLEOTIDE SEQUENCE [LARGE SCALE GENOMIC DNA]</scope>
    <source>
        <strain evidence="2 3">C2206</strain>
    </source>
</reference>
<accession>A0A1Z3HLL6</accession>
<keyword evidence="3" id="KW-1185">Reference proteome</keyword>
<feature type="compositionally biased region" description="Basic and acidic residues" evidence="1">
    <location>
        <begin position="109"/>
        <end position="123"/>
    </location>
</feature>
<gene>
    <name evidence="2" type="ORF">XM38_021400</name>
</gene>
<evidence type="ECO:0000256" key="1">
    <source>
        <dbReference type="SAM" id="MobiDB-lite"/>
    </source>
</evidence>
<dbReference type="KEGG" id="hhg:XM38_021400"/>
<sequence length="148" mass="16549">MEQFSGFPRLPLRITRGNQQPIHRQRQPRTEIEPQLITAKPVIKQGQQRRPDGAGNYQGHHFYPCDRTEMLPTKIAGHGHRREGTKAAATHPQPRNGHQSQRLDIQVSHARDADGLKDHHADEEQLQASAVRQNPNQVPGGCGDDADG</sequence>
<name>A0A1Z3HLL6_9CYAN</name>